<feature type="chain" id="PRO_5024467244" evidence="1">
    <location>
        <begin position="22"/>
        <end position="273"/>
    </location>
</feature>
<reference evidence="2 3" key="1">
    <citation type="submission" date="2019-09" db="EMBL/GenBank/DDBJ databases">
        <title>Genome sequence of Rhodovastum atsumiense, a diverse member of the Acetobacteraceae family of non-sulfur purple photosynthetic bacteria.</title>
        <authorList>
            <person name="Meyer T."/>
            <person name="Kyndt J."/>
        </authorList>
    </citation>
    <scope>NUCLEOTIDE SEQUENCE [LARGE SCALE GENOMIC DNA]</scope>
    <source>
        <strain evidence="2 3">DSM 21279</strain>
    </source>
</reference>
<dbReference type="PANTHER" id="PTHR30632">
    <property type="entry name" value="MOLYBDATE-BINDING PERIPLASMIC PROTEIN"/>
    <property type="match status" value="1"/>
</dbReference>
<dbReference type="Gene3D" id="3.40.190.10">
    <property type="entry name" value="Periplasmic binding protein-like II"/>
    <property type="match status" value="2"/>
</dbReference>
<gene>
    <name evidence="2" type="ORF">F1189_15875</name>
</gene>
<sequence length="273" mass="28501">MLRPVVAALVASLALATPAAAENLQVLAAGSLTAAFSDLLRRFPAAPDTVAPPEFGPSGLLREKIEKGRDADLLASADMEQARRLAAGHPERVVIHFTRNRLCALARHAVGLTPANMLERLLDPGVRLATSTPVADPGGDYAWAVFARAEAVRPGARAALEAKAQTLVGGGAKTPLLVPGKGAVEGVFLADRADVMLIYCSSATDVARLLPGLDIVSLPPELTVSPAYGMVLLNAKPLTLRFAAFVMSEDGQAVLKSYGFDPTALAEPASPRR</sequence>
<evidence type="ECO:0000313" key="2">
    <source>
        <dbReference type="EMBL" id="KAA5611074.1"/>
    </source>
</evidence>
<dbReference type="GO" id="GO:0015689">
    <property type="term" value="P:molybdate ion transport"/>
    <property type="evidence" value="ECO:0007669"/>
    <property type="project" value="TreeGrafter"/>
</dbReference>
<proteinExistence type="predicted"/>
<name>A0A5M6IS11_9PROT</name>
<feature type="signal peptide" evidence="1">
    <location>
        <begin position="1"/>
        <end position="21"/>
    </location>
</feature>
<dbReference type="GO" id="GO:0030973">
    <property type="term" value="F:molybdate ion binding"/>
    <property type="evidence" value="ECO:0007669"/>
    <property type="project" value="TreeGrafter"/>
</dbReference>
<dbReference type="RefSeq" id="WP_150041813.1">
    <property type="nucleotide sequence ID" value="NZ_OW485601.1"/>
</dbReference>
<dbReference type="EMBL" id="VWPK01000024">
    <property type="protein sequence ID" value="KAA5611074.1"/>
    <property type="molecule type" value="Genomic_DNA"/>
</dbReference>
<dbReference type="PANTHER" id="PTHR30632:SF0">
    <property type="entry name" value="SULFATE-BINDING PROTEIN"/>
    <property type="match status" value="1"/>
</dbReference>
<dbReference type="Pfam" id="PF13531">
    <property type="entry name" value="SBP_bac_11"/>
    <property type="match status" value="1"/>
</dbReference>
<comment type="caution">
    <text evidence="2">The sequence shown here is derived from an EMBL/GenBank/DDBJ whole genome shotgun (WGS) entry which is preliminary data.</text>
</comment>
<dbReference type="AlphaFoldDB" id="A0A5M6IS11"/>
<dbReference type="Proteomes" id="UP000325255">
    <property type="component" value="Unassembled WGS sequence"/>
</dbReference>
<organism evidence="2 3">
    <name type="scientific">Rhodovastum atsumiense</name>
    <dbReference type="NCBI Taxonomy" id="504468"/>
    <lineage>
        <taxon>Bacteria</taxon>
        <taxon>Pseudomonadati</taxon>
        <taxon>Pseudomonadota</taxon>
        <taxon>Alphaproteobacteria</taxon>
        <taxon>Acetobacterales</taxon>
        <taxon>Acetobacteraceae</taxon>
        <taxon>Rhodovastum</taxon>
    </lineage>
</organism>
<accession>A0A5M6IS11</accession>
<evidence type="ECO:0000313" key="3">
    <source>
        <dbReference type="Proteomes" id="UP000325255"/>
    </source>
</evidence>
<evidence type="ECO:0000256" key="1">
    <source>
        <dbReference type="SAM" id="SignalP"/>
    </source>
</evidence>
<dbReference type="InterPro" id="IPR050682">
    <property type="entry name" value="ModA/WtpA"/>
</dbReference>
<keyword evidence="3" id="KW-1185">Reference proteome</keyword>
<dbReference type="SUPFAM" id="SSF53850">
    <property type="entry name" value="Periplasmic binding protein-like II"/>
    <property type="match status" value="1"/>
</dbReference>
<dbReference type="OrthoDB" id="516817at2"/>
<protein>
    <submittedName>
        <fullName evidence="2">Molybdate ABC transporter substrate-binding protein</fullName>
    </submittedName>
</protein>
<keyword evidence="1" id="KW-0732">Signal</keyword>